<accession>A0A061RE31</accession>
<evidence type="ECO:0000313" key="3">
    <source>
        <dbReference type="EMBL" id="JAC69049.1"/>
    </source>
</evidence>
<dbReference type="AlphaFoldDB" id="A0A061RE31"/>
<dbReference type="EMBL" id="GBEZ01017275">
    <property type="protein sequence ID" value="JAC69049.1"/>
    <property type="molecule type" value="Transcribed_RNA"/>
</dbReference>
<feature type="coiled-coil region" evidence="1">
    <location>
        <begin position="147"/>
        <end position="182"/>
    </location>
</feature>
<evidence type="ECO:0000256" key="2">
    <source>
        <dbReference type="SAM" id="MobiDB-lite"/>
    </source>
</evidence>
<dbReference type="InterPro" id="IPR030465">
    <property type="entry name" value="CEP131"/>
</dbReference>
<dbReference type="GO" id="GO:0005929">
    <property type="term" value="C:cilium"/>
    <property type="evidence" value="ECO:0007669"/>
    <property type="project" value="GOC"/>
</dbReference>
<dbReference type="PANTHER" id="PTHR31540">
    <property type="entry name" value="CENTROSOMAL PROTEIN OF 131 KDA"/>
    <property type="match status" value="1"/>
</dbReference>
<feature type="region of interest" description="Disordered" evidence="2">
    <location>
        <begin position="362"/>
        <end position="398"/>
    </location>
</feature>
<gene>
    <name evidence="3" type="primary">AZI1</name>
    <name evidence="3" type="ORF">TSPGSL018_7326</name>
</gene>
<organism evidence="3">
    <name type="scientific">Tetraselmis sp. GSL018</name>
    <dbReference type="NCBI Taxonomy" id="582737"/>
    <lineage>
        <taxon>Eukaryota</taxon>
        <taxon>Viridiplantae</taxon>
        <taxon>Chlorophyta</taxon>
        <taxon>core chlorophytes</taxon>
        <taxon>Chlorodendrophyceae</taxon>
        <taxon>Chlorodendrales</taxon>
        <taxon>Chlorodendraceae</taxon>
        <taxon>Tetraselmis</taxon>
    </lineage>
</organism>
<feature type="region of interest" description="Disordered" evidence="2">
    <location>
        <begin position="231"/>
        <end position="263"/>
    </location>
</feature>
<dbReference type="PANTHER" id="PTHR31540:SF1">
    <property type="entry name" value="CENTROSOMAL PROTEIN OF 131 KDA"/>
    <property type="match status" value="1"/>
</dbReference>
<feature type="compositionally biased region" description="Basic and acidic residues" evidence="2">
    <location>
        <begin position="27"/>
        <end position="40"/>
    </location>
</feature>
<evidence type="ECO:0000256" key="1">
    <source>
        <dbReference type="SAM" id="Coils"/>
    </source>
</evidence>
<feature type="region of interest" description="Disordered" evidence="2">
    <location>
        <begin position="1"/>
        <end position="51"/>
    </location>
</feature>
<name>A0A061RE31_9CHLO</name>
<keyword evidence="1" id="KW-0175">Coiled coil</keyword>
<reference evidence="3" key="1">
    <citation type="submission" date="2014-05" db="EMBL/GenBank/DDBJ databases">
        <title>The transcriptome of the halophilic microalga Tetraselmis sp. GSL018 isolated from the Great Salt Lake, Utah.</title>
        <authorList>
            <person name="Jinkerson R.E."/>
            <person name="D'Adamo S."/>
            <person name="Posewitz M.C."/>
        </authorList>
    </citation>
    <scope>NUCLEOTIDE SEQUENCE</scope>
    <source>
        <strain evidence="3">GSL018</strain>
    </source>
</reference>
<proteinExistence type="predicted"/>
<feature type="compositionally biased region" description="Basic and acidic residues" evidence="2">
    <location>
        <begin position="427"/>
        <end position="455"/>
    </location>
</feature>
<dbReference type="GO" id="GO:0035735">
    <property type="term" value="P:intraciliary transport involved in cilium assembly"/>
    <property type="evidence" value="ECO:0007669"/>
    <property type="project" value="InterPro"/>
</dbReference>
<sequence length="531" mass="61834">MAGLQQQAEAHARRVEELEGQLQAAEARADAGAKEAEERAAAQLQQQQEESKCTIARHLEFIDRLLADKESLSAKCTSLASEMESMESRHEAAVAALKDRWAAELKRQKEAWAAAEKIKRDSWAEEKAKEVKEMTIKGLEPEIQRLIAKHKADMRKLEQRLSEEAQSRVDAKSREHEEYARQLRDRLLKEREDTVEKERIAAAERVRDVNERHEMQQQQQRQRLLADADARVEEVERQRRSERQRLESALEKARDEALRKEEELRSAMEAQKKELKREHDRALAEARGDWDAQQQGWRTFVAERAEKEVAECEKQLRKELAAERDKQIEAIMDKLEDESAAAKERLEEEFLAKEEALVEKHRKELQNATAEAEKAAEKNRALVRAKQESEKHLSEAEDSIQELKRELSKKKTGTIEWMANQLNDSKQGWESKAQELREGSRRNEEAMQRKLDSKDRELAKTKHELWALHERLEDLQARKATEMEHVESRVRAAIARKDDSIQKLKKENEAVTQELQRTKELLYAQKQAFCS</sequence>
<protein>
    <submittedName>
        <fullName evidence="3">5-azacytidine-induced protein 1</fullName>
    </submittedName>
</protein>
<feature type="region of interest" description="Disordered" evidence="2">
    <location>
        <begin position="425"/>
        <end position="455"/>
    </location>
</feature>